<organism evidence="1">
    <name type="scientific">marine sediment metagenome</name>
    <dbReference type="NCBI Taxonomy" id="412755"/>
    <lineage>
        <taxon>unclassified sequences</taxon>
        <taxon>metagenomes</taxon>
        <taxon>ecological metagenomes</taxon>
    </lineage>
</organism>
<proteinExistence type="predicted"/>
<dbReference type="AlphaFoldDB" id="X1G8F1"/>
<dbReference type="EMBL" id="BARU01000238">
    <property type="protein sequence ID" value="GAH29323.1"/>
    <property type="molecule type" value="Genomic_DNA"/>
</dbReference>
<reference evidence="1" key="1">
    <citation type="journal article" date="2014" name="Front. Microbiol.">
        <title>High frequency of phylogenetically diverse reductive dehalogenase-homologous genes in deep subseafloor sedimentary metagenomes.</title>
        <authorList>
            <person name="Kawai M."/>
            <person name="Futagami T."/>
            <person name="Toyoda A."/>
            <person name="Takaki Y."/>
            <person name="Nishi S."/>
            <person name="Hori S."/>
            <person name="Arai W."/>
            <person name="Tsubouchi T."/>
            <person name="Morono Y."/>
            <person name="Uchiyama I."/>
            <person name="Ito T."/>
            <person name="Fujiyama A."/>
            <person name="Inagaki F."/>
            <person name="Takami H."/>
        </authorList>
    </citation>
    <scope>NUCLEOTIDE SEQUENCE</scope>
    <source>
        <strain evidence="1">Expedition CK06-06</strain>
    </source>
</reference>
<protein>
    <submittedName>
        <fullName evidence="1">Uncharacterized protein</fullName>
    </submittedName>
</protein>
<name>X1G8F1_9ZZZZ</name>
<gene>
    <name evidence="1" type="ORF">S03H2_00925</name>
</gene>
<accession>X1G8F1</accession>
<sequence>MKWLKFALTILEYLLPFIAKKGKDNLAHELEIANKTISLMSGNISPEEKGRYIEQAVSSLKCVQDFKKRVSKKIDKAKDRLYKKVF</sequence>
<comment type="caution">
    <text evidence="1">The sequence shown here is derived from an EMBL/GenBank/DDBJ whole genome shotgun (WGS) entry which is preliminary data.</text>
</comment>
<evidence type="ECO:0000313" key="1">
    <source>
        <dbReference type="EMBL" id="GAH29323.1"/>
    </source>
</evidence>